<feature type="region of interest" description="Disordered" evidence="1">
    <location>
        <begin position="1"/>
        <end position="77"/>
    </location>
</feature>
<gene>
    <name evidence="2" type="ORF">Tci_931842</name>
</gene>
<dbReference type="AlphaFoldDB" id="A0A699XKY2"/>
<evidence type="ECO:0000256" key="1">
    <source>
        <dbReference type="SAM" id="MobiDB-lite"/>
    </source>
</evidence>
<name>A0A699XKY2_TANCI</name>
<sequence>MPWPFGRRSGRAAKLKEGTAEQPVAAQDQGRDALHQRPSQRSGRRRRTSSRSTASLHNAEKNPFSDPPPDPGFAKEA</sequence>
<protein>
    <submittedName>
        <fullName evidence="2">Uncharacterized protein</fullName>
    </submittedName>
</protein>
<reference evidence="2" key="1">
    <citation type="journal article" date="2019" name="Sci. Rep.">
        <title>Draft genome of Tanacetum cinerariifolium, the natural source of mosquito coil.</title>
        <authorList>
            <person name="Yamashiro T."/>
            <person name="Shiraishi A."/>
            <person name="Satake H."/>
            <person name="Nakayama K."/>
        </authorList>
    </citation>
    <scope>NUCLEOTIDE SEQUENCE</scope>
</reference>
<dbReference type="EMBL" id="BKCJ011870435">
    <property type="protein sequence ID" value="GFD59873.1"/>
    <property type="molecule type" value="Genomic_DNA"/>
</dbReference>
<accession>A0A699XKY2</accession>
<feature type="non-terminal residue" evidence="2">
    <location>
        <position position="77"/>
    </location>
</feature>
<proteinExistence type="predicted"/>
<comment type="caution">
    <text evidence="2">The sequence shown here is derived from an EMBL/GenBank/DDBJ whole genome shotgun (WGS) entry which is preliminary data.</text>
</comment>
<organism evidence="2">
    <name type="scientific">Tanacetum cinerariifolium</name>
    <name type="common">Dalmatian daisy</name>
    <name type="synonym">Chrysanthemum cinerariifolium</name>
    <dbReference type="NCBI Taxonomy" id="118510"/>
    <lineage>
        <taxon>Eukaryota</taxon>
        <taxon>Viridiplantae</taxon>
        <taxon>Streptophyta</taxon>
        <taxon>Embryophyta</taxon>
        <taxon>Tracheophyta</taxon>
        <taxon>Spermatophyta</taxon>
        <taxon>Magnoliopsida</taxon>
        <taxon>eudicotyledons</taxon>
        <taxon>Gunneridae</taxon>
        <taxon>Pentapetalae</taxon>
        <taxon>asterids</taxon>
        <taxon>campanulids</taxon>
        <taxon>Asterales</taxon>
        <taxon>Asteraceae</taxon>
        <taxon>Asteroideae</taxon>
        <taxon>Anthemideae</taxon>
        <taxon>Anthemidinae</taxon>
        <taxon>Tanacetum</taxon>
    </lineage>
</organism>
<evidence type="ECO:0000313" key="2">
    <source>
        <dbReference type="EMBL" id="GFD59873.1"/>
    </source>
</evidence>